<dbReference type="RefSeq" id="WP_343993792.1">
    <property type="nucleotide sequence ID" value="NZ_BAAANB010000021.1"/>
</dbReference>
<feature type="region of interest" description="Disordered" evidence="1">
    <location>
        <begin position="66"/>
        <end position="124"/>
    </location>
</feature>
<reference evidence="2 3" key="1">
    <citation type="journal article" date="2019" name="Int. J. Syst. Evol. Microbiol.">
        <title>The Global Catalogue of Microorganisms (GCM) 10K type strain sequencing project: providing services to taxonomists for standard genome sequencing and annotation.</title>
        <authorList>
            <consortium name="The Broad Institute Genomics Platform"/>
            <consortium name="The Broad Institute Genome Sequencing Center for Infectious Disease"/>
            <person name="Wu L."/>
            <person name="Ma J."/>
        </authorList>
    </citation>
    <scope>NUCLEOTIDE SEQUENCE [LARGE SCALE GENOMIC DNA]</scope>
    <source>
        <strain evidence="2 3">JCM 14283</strain>
    </source>
</reference>
<comment type="caution">
    <text evidence="2">The sequence shown here is derived from an EMBL/GenBank/DDBJ whole genome shotgun (WGS) entry which is preliminary data.</text>
</comment>
<evidence type="ECO:0000256" key="1">
    <source>
        <dbReference type="SAM" id="MobiDB-lite"/>
    </source>
</evidence>
<name>A0ABN2UKT1_9MICO</name>
<proteinExistence type="predicted"/>
<feature type="compositionally biased region" description="Acidic residues" evidence="1">
    <location>
        <begin position="95"/>
        <end position="108"/>
    </location>
</feature>
<keyword evidence="3" id="KW-1185">Reference proteome</keyword>
<protein>
    <submittedName>
        <fullName evidence="2">Uncharacterized protein</fullName>
    </submittedName>
</protein>
<evidence type="ECO:0000313" key="2">
    <source>
        <dbReference type="EMBL" id="GAA2039576.1"/>
    </source>
</evidence>
<gene>
    <name evidence="2" type="ORF">GCM10009740_35470</name>
</gene>
<sequence length="124" mass="12531">MQRYDIVIDGELTADLLDPALPLRRRKSGRATVVSVDAVDAGVLGRALALLESLGIGVTAIHKVEDASGGGGAEDAGGAEDIEDVEDIAGIGDAEGIDAEGIDAEGIDAEGITEAQQIPGPRGQ</sequence>
<dbReference type="EMBL" id="BAAANB010000021">
    <property type="protein sequence ID" value="GAA2039576.1"/>
    <property type="molecule type" value="Genomic_DNA"/>
</dbReference>
<dbReference type="Proteomes" id="UP001501285">
    <property type="component" value="Unassembled WGS sequence"/>
</dbReference>
<organism evidence="2 3">
    <name type="scientific">Terrabacter terrae</name>
    <dbReference type="NCBI Taxonomy" id="318434"/>
    <lineage>
        <taxon>Bacteria</taxon>
        <taxon>Bacillati</taxon>
        <taxon>Actinomycetota</taxon>
        <taxon>Actinomycetes</taxon>
        <taxon>Micrococcales</taxon>
        <taxon>Intrasporangiaceae</taxon>
        <taxon>Terrabacter</taxon>
    </lineage>
</organism>
<feature type="compositionally biased region" description="Acidic residues" evidence="1">
    <location>
        <begin position="77"/>
        <end position="87"/>
    </location>
</feature>
<accession>A0ABN2UKT1</accession>
<evidence type="ECO:0000313" key="3">
    <source>
        <dbReference type="Proteomes" id="UP001501285"/>
    </source>
</evidence>